<dbReference type="SUPFAM" id="SSF109854">
    <property type="entry name" value="DinB/YfiT-like putative metalloenzymes"/>
    <property type="match status" value="1"/>
</dbReference>
<protein>
    <submittedName>
        <fullName evidence="2">DinB family protein</fullName>
    </submittedName>
</protein>
<evidence type="ECO:0000313" key="3">
    <source>
        <dbReference type="Proteomes" id="UP000621631"/>
    </source>
</evidence>
<dbReference type="InterPro" id="IPR034660">
    <property type="entry name" value="DinB/YfiT-like"/>
</dbReference>
<reference evidence="2 3" key="1">
    <citation type="submission" date="2020-09" db="EMBL/GenBank/DDBJ databases">
        <title>Draft Genome Sequences of Oil-Oxidizing Bacteria Halomonas titanicae, Marinobacter lutaoensis, and Virgibacillus halodenitrificans Isolated from Highly Saline Environments.</title>
        <authorList>
            <person name="Grouzdev D.S."/>
            <person name="Sokolova D.S."/>
            <person name="Semenova E.M."/>
            <person name="Borzenkov I.A."/>
            <person name="Bidzhieva S.K."/>
            <person name="Poltaraus A.B."/>
            <person name="Nazina T.N."/>
        </authorList>
    </citation>
    <scope>NUCLEOTIDE SEQUENCE [LARGE SCALE GENOMIC DNA]</scope>
    <source>
        <strain evidence="2 3">VKM B-3472D</strain>
    </source>
</reference>
<dbReference type="InterPro" id="IPR024775">
    <property type="entry name" value="DinB-like"/>
</dbReference>
<dbReference type="Gene3D" id="1.20.120.450">
    <property type="entry name" value="dinb family like domain"/>
    <property type="match status" value="1"/>
</dbReference>
<dbReference type="Proteomes" id="UP000621631">
    <property type="component" value="Unassembled WGS sequence"/>
</dbReference>
<dbReference type="RefSeq" id="WP_077356886.1">
    <property type="nucleotide sequence ID" value="NZ_CP033049.1"/>
</dbReference>
<evidence type="ECO:0000313" key="2">
    <source>
        <dbReference type="EMBL" id="MBD1222065.1"/>
    </source>
</evidence>
<organism evidence="2 3">
    <name type="scientific">Virgibacillus halodenitrificans</name>
    <name type="common">Bacillus halodenitrificans</name>
    <dbReference type="NCBI Taxonomy" id="1482"/>
    <lineage>
        <taxon>Bacteria</taxon>
        <taxon>Bacillati</taxon>
        <taxon>Bacillota</taxon>
        <taxon>Bacilli</taxon>
        <taxon>Bacillales</taxon>
        <taxon>Bacillaceae</taxon>
        <taxon>Virgibacillus</taxon>
    </lineage>
</organism>
<comment type="caution">
    <text evidence="2">The sequence shown here is derived from an EMBL/GenBank/DDBJ whole genome shotgun (WGS) entry which is preliminary data.</text>
</comment>
<feature type="domain" description="DinB-like" evidence="1">
    <location>
        <begin position="17"/>
        <end position="143"/>
    </location>
</feature>
<evidence type="ECO:0000259" key="1">
    <source>
        <dbReference type="Pfam" id="PF12867"/>
    </source>
</evidence>
<gene>
    <name evidence="2" type="ORF">IC602_05545</name>
</gene>
<name>A0ABR7VLC3_VIRHA</name>
<sequence>MTEKQLFAQMKLWRNWTIEFLRSIPEEFADQIPIGHNNSIRWNAGHILIGWDNTMLPAVDMKRQMPLSYHLMFPSGSSPEGWTDQPPSMDQLIKQLEDQPIHIENVCKGHIEDDLKEPFLGMRTLGDMVVFHMNHESLHMGIIKSMKQSLLND</sequence>
<keyword evidence="3" id="KW-1185">Reference proteome</keyword>
<accession>A0ABR7VLC3</accession>
<proteinExistence type="predicted"/>
<dbReference type="Pfam" id="PF12867">
    <property type="entry name" value="DinB_2"/>
    <property type="match status" value="1"/>
</dbReference>
<dbReference type="EMBL" id="JACWEZ010000002">
    <property type="protein sequence ID" value="MBD1222065.1"/>
    <property type="molecule type" value="Genomic_DNA"/>
</dbReference>